<proteinExistence type="inferred from homology"/>
<dbReference type="InterPro" id="IPR050738">
    <property type="entry name" value="Sulfatase"/>
</dbReference>
<dbReference type="AlphaFoldDB" id="A0A9D2T0V7"/>
<comment type="similarity">
    <text evidence="1">Belongs to the sulfatase family.</text>
</comment>
<comment type="caution">
    <text evidence="6">The sequence shown here is derived from an EMBL/GenBank/DDBJ whole genome shotgun (WGS) entry which is preliminary data.</text>
</comment>
<name>A0A9D2T0V7_9FIRM</name>
<dbReference type="InterPro" id="IPR024607">
    <property type="entry name" value="Sulfatase_CS"/>
</dbReference>
<dbReference type="Pfam" id="PF00884">
    <property type="entry name" value="Sulfatase"/>
    <property type="match status" value="2"/>
</dbReference>
<dbReference type="PANTHER" id="PTHR42693">
    <property type="entry name" value="ARYLSULFATASE FAMILY MEMBER"/>
    <property type="match status" value="1"/>
</dbReference>
<dbReference type="InterPro" id="IPR000917">
    <property type="entry name" value="Sulfatase_N"/>
</dbReference>
<feature type="domain" description="Sulfatase N-terminal" evidence="5">
    <location>
        <begin position="110"/>
        <end position="380"/>
    </location>
</feature>
<reference evidence="6" key="1">
    <citation type="journal article" date="2021" name="PeerJ">
        <title>Extensive microbial diversity within the chicken gut microbiome revealed by metagenomics and culture.</title>
        <authorList>
            <person name="Gilroy R."/>
            <person name="Ravi A."/>
            <person name="Getino M."/>
            <person name="Pursley I."/>
            <person name="Horton D.L."/>
            <person name="Alikhan N.F."/>
            <person name="Baker D."/>
            <person name="Gharbi K."/>
            <person name="Hall N."/>
            <person name="Watson M."/>
            <person name="Adriaenssens E.M."/>
            <person name="Foster-Nyarko E."/>
            <person name="Jarju S."/>
            <person name="Secka A."/>
            <person name="Antonio M."/>
            <person name="Oren A."/>
            <person name="Chaudhuri R.R."/>
            <person name="La Ragione R."/>
            <person name="Hildebrand F."/>
            <person name="Pallen M.J."/>
        </authorList>
    </citation>
    <scope>NUCLEOTIDE SEQUENCE</scope>
    <source>
        <strain evidence="6">CHK186-1790</strain>
    </source>
</reference>
<evidence type="ECO:0000256" key="3">
    <source>
        <dbReference type="ARBA" id="ARBA00022801"/>
    </source>
</evidence>
<dbReference type="GO" id="GO:0046872">
    <property type="term" value="F:metal ion binding"/>
    <property type="evidence" value="ECO:0007669"/>
    <property type="project" value="UniProtKB-KW"/>
</dbReference>
<evidence type="ECO:0000313" key="7">
    <source>
        <dbReference type="Proteomes" id="UP000823882"/>
    </source>
</evidence>
<dbReference type="PROSITE" id="PS00523">
    <property type="entry name" value="SULFATASE_1"/>
    <property type="match status" value="1"/>
</dbReference>
<reference evidence="6" key="2">
    <citation type="submission" date="2021-04" db="EMBL/GenBank/DDBJ databases">
        <authorList>
            <person name="Gilroy R."/>
        </authorList>
    </citation>
    <scope>NUCLEOTIDE SEQUENCE</scope>
    <source>
        <strain evidence="6">CHK186-1790</strain>
    </source>
</reference>
<gene>
    <name evidence="6" type="ORF">H9701_06985</name>
</gene>
<dbReference type="InterPro" id="IPR017850">
    <property type="entry name" value="Alkaline_phosphatase_core_sf"/>
</dbReference>
<dbReference type="EMBL" id="DWWJ01000121">
    <property type="protein sequence ID" value="HJC41281.1"/>
    <property type="molecule type" value="Genomic_DNA"/>
</dbReference>
<organism evidence="6 7">
    <name type="scientific">Candidatus Intestinimonas pullistercoris</name>
    <dbReference type="NCBI Taxonomy" id="2838623"/>
    <lineage>
        <taxon>Bacteria</taxon>
        <taxon>Bacillati</taxon>
        <taxon>Bacillota</taxon>
        <taxon>Clostridia</taxon>
        <taxon>Eubacteriales</taxon>
        <taxon>Intestinimonas</taxon>
    </lineage>
</organism>
<evidence type="ECO:0000259" key="5">
    <source>
        <dbReference type="Pfam" id="PF00884"/>
    </source>
</evidence>
<evidence type="ECO:0000313" key="6">
    <source>
        <dbReference type="EMBL" id="HJC41281.1"/>
    </source>
</evidence>
<dbReference type="SUPFAM" id="SSF53649">
    <property type="entry name" value="Alkaline phosphatase-like"/>
    <property type="match status" value="1"/>
</dbReference>
<dbReference type="GO" id="GO:0004065">
    <property type="term" value="F:arylsulfatase activity"/>
    <property type="evidence" value="ECO:0007669"/>
    <property type="project" value="TreeGrafter"/>
</dbReference>
<feature type="domain" description="Sulfatase N-terminal" evidence="5">
    <location>
        <begin position="4"/>
        <end position="71"/>
    </location>
</feature>
<evidence type="ECO:0000256" key="4">
    <source>
        <dbReference type="ARBA" id="ARBA00022837"/>
    </source>
</evidence>
<evidence type="ECO:0000256" key="1">
    <source>
        <dbReference type="ARBA" id="ARBA00008779"/>
    </source>
</evidence>
<evidence type="ECO:0000256" key="2">
    <source>
        <dbReference type="ARBA" id="ARBA00022723"/>
    </source>
</evidence>
<dbReference type="PANTHER" id="PTHR42693:SF53">
    <property type="entry name" value="ENDO-4-O-SULFATASE"/>
    <property type="match status" value="1"/>
</dbReference>
<accession>A0A9D2T0V7</accession>
<sequence length="511" mass="57598">MKAKNIIFLLSDDQGAWSLAPYGNPDVVAPALDRMAAEGVCFENFYCTSPVCSPARASIFTGEMPSQHGVLDWLGGGAVRKDAYRDLPLDREKALTDLIPEVRNDPSRTTVTYQDTVNYHKYMNYEHGPIDYLAGHPFFTELLQQHGYTCGIAGKWHLGNAMEAQKGFSFWRVVPRGGTPYQMPDRVVDGKPVISYGYSTDVIMDDAMAFLEERPKDRPFYLSVHFTAPHDPWRKEDHPQELWDLYEGCDFSSMPNLPLHPDQVLKRSHPTSPEHRMEMIRAHFAAISGMDRQIARLMEALEASGELENTVVFFTADNGVNLGQHGIWGKGNGTFPMNLYETSVKVPFLACGGGLPRGARVRSLCSHYDIFQTVLDIAGIPAPEGALPGESLLPLLEEPDRERDVVVCDEYGPVRMIRAGDWKLIYQYPYGPHYLFNLADDPEEAYNRISDPACQTVAQSLFQRMESWFGRYSCPQYDGRRFPVDGEGQMERLESYGSDKTVFLKYGLSSR</sequence>
<keyword evidence="4" id="KW-0106">Calcium</keyword>
<dbReference type="Gene3D" id="3.40.720.10">
    <property type="entry name" value="Alkaline Phosphatase, subunit A"/>
    <property type="match status" value="2"/>
</dbReference>
<keyword evidence="2" id="KW-0479">Metal-binding</keyword>
<keyword evidence="3 6" id="KW-0378">Hydrolase</keyword>
<protein>
    <submittedName>
        <fullName evidence="6">Sulfatase-like hydrolase/transferase</fullName>
    </submittedName>
</protein>
<dbReference type="Proteomes" id="UP000823882">
    <property type="component" value="Unassembled WGS sequence"/>
</dbReference>